<dbReference type="Proteomes" id="UP000003082">
    <property type="component" value="Unassembled WGS sequence"/>
</dbReference>
<dbReference type="AlphaFoldDB" id="B9D1S0"/>
<organism evidence="1 2">
    <name type="scientific">Campylobacter rectus RM3267</name>
    <dbReference type="NCBI Taxonomy" id="553218"/>
    <lineage>
        <taxon>Bacteria</taxon>
        <taxon>Pseudomonadati</taxon>
        <taxon>Campylobacterota</taxon>
        <taxon>Epsilonproteobacteria</taxon>
        <taxon>Campylobacterales</taxon>
        <taxon>Campylobacteraceae</taxon>
        <taxon>Campylobacter</taxon>
    </lineage>
</organism>
<dbReference type="OrthoDB" id="3831186at2"/>
<name>B9D1S0_CAMRE</name>
<evidence type="ECO:0000313" key="2">
    <source>
        <dbReference type="Proteomes" id="UP000003082"/>
    </source>
</evidence>
<comment type="caution">
    <text evidence="1">The sequence shown here is derived from an EMBL/GenBank/DDBJ whole genome shotgun (WGS) entry which is preliminary data.</text>
</comment>
<dbReference type="RefSeq" id="WP_002944550.1">
    <property type="nucleotide sequence ID" value="NZ_ACFU01000010.1"/>
</dbReference>
<keyword evidence="2" id="KW-1185">Reference proteome</keyword>
<evidence type="ECO:0000313" key="1">
    <source>
        <dbReference type="EMBL" id="EEF14012.1"/>
    </source>
</evidence>
<evidence type="ECO:0008006" key="3">
    <source>
        <dbReference type="Google" id="ProtNLM"/>
    </source>
</evidence>
<sequence>MYNLQLTPCGMLKIVSVNPNFQSYEISLSETQEHFKIVGKVVKSIV</sequence>
<proteinExistence type="predicted"/>
<protein>
    <recommendedName>
        <fullName evidence="3">Peptidase S24/S26A/S26B/S26C domain-containing protein</fullName>
    </recommendedName>
</protein>
<dbReference type="STRING" id="553218.CAMRE0001_2423"/>
<gene>
    <name evidence="1" type="ORF">CAMRE0001_2423</name>
</gene>
<accession>B9D1S0</accession>
<dbReference type="EMBL" id="ACFU01000010">
    <property type="protein sequence ID" value="EEF14012.1"/>
    <property type="molecule type" value="Genomic_DNA"/>
</dbReference>
<reference evidence="1 2" key="1">
    <citation type="submission" date="2008-08" db="EMBL/GenBank/DDBJ databases">
        <authorList>
            <person name="Madupu R."/>
            <person name="Durkin A.S."/>
            <person name="Torralba M."/>
            <person name="Methe B."/>
            <person name="Sutton G.G."/>
            <person name="Strausberg R.L."/>
            <person name="Nelson K.E."/>
        </authorList>
    </citation>
    <scope>NUCLEOTIDE SEQUENCE [LARGE SCALE GENOMIC DNA]</scope>
    <source>
        <strain evidence="1 2">RM3267</strain>
    </source>
</reference>